<evidence type="ECO:0000313" key="1">
    <source>
        <dbReference type="EMBL" id="KOS67124.1"/>
    </source>
</evidence>
<keyword evidence="2" id="KW-1185">Reference proteome</keyword>
<gene>
    <name evidence="1" type="ORF">AEA09_14830</name>
</gene>
<accession>A0ABR5JYB4</accession>
<dbReference type="Proteomes" id="UP000050668">
    <property type="component" value="Unassembled WGS sequence"/>
</dbReference>
<protein>
    <submittedName>
        <fullName evidence="1">Uncharacterized protein</fullName>
    </submittedName>
</protein>
<proteinExistence type="predicted"/>
<organism evidence="1 2">
    <name type="scientific">Lysinibacillus contaminans</name>
    <dbReference type="NCBI Taxonomy" id="1293441"/>
    <lineage>
        <taxon>Bacteria</taxon>
        <taxon>Bacillati</taxon>
        <taxon>Bacillota</taxon>
        <taxon>Bacilli</taxon>
        <taxon>Bacillales</taxon>
        <taxon>Bacillaceae</taxon>
        <taxon>Lysinibacillus</taxon>
    </lineage>
</organism>
<dbReference type="EMBL" id="LGRV01000004">
    <property type="protein sequence ID" value="KOS67124.1"/>
    <property type="molecule type" value="Genomic_DNA"/>
</dbReference>
<evidence type="ECO:0000313" key="2">
    <source>
        <dbReference type="Proteomes" id="UP000050668"/>
    </source>
</evidence>
<sequence length="85" mass="9473">MGRGIKVLDVVQQDGLSISVAGRYFAISDARQIYNDSKTKEDIKDDSVMIEVRNDKGILSHIIFGAEEGEKFALGLLNICHSIRY</sequence>
<comment type="caution">
    <text evidence="1">The sequence shown here is derived from an EMBL/GenBank/DDBJ whole genome shotgun (WGS) entry which is preliminary data.</text>
</comment>
<name>A0ABR5JYB4_9BACI</name>
<dbReference type="RefSeq" id="WP_053584744.1">
    <property type="nucleotide sequence ID" value="NZ_LGRV01000004.1"/>
</dbReference>
<reference evidence="2" key="1">
    <citation type="submission" date="2015-07" db="EMBL/GenBank/DDBJ databases">
        <title>Fjat-14205 dsm 2895.</title>
        <authorList>
            <person name="Liu B."/>
            <person name="Wang J."/>
            <person name="Zhu Y."/>
            <person name="Liu G."/>
            <person name="Chen Q."/>
            <person name="Chen Z."/>
            <person name="Lan J."/>
            <person name="Che J."/>
            <person name="Ge C."/>
            <person name="Shi H."/>
            <person name="Pan Z."/>
            <person name="Liu X."/>
        </authorList>
    </citation>
    <scope>NUCLEOTIDE SEQUENCE [LARGE SCALE GENOMIC DNA]</scope>
    <source>
        <strain evidence="2">DSM 25560</strain>
    </source>
</reference>